<dbReference type="PANTHER" id="PTHR33307:SF6">
    <property type="entry name" value="ALPHA-RHAMNOSIDASE (EUROFUNG)-RELATED"/>
    <property type="match status" value="1"/>
</dbReference>
<reference evidence="10 11" key="1">
    <citation type="submission" date="2018-08" db="EMBL/GenBank/DDBJ databases">
        <title>A genome reference for cultivated species of the human gut microbiota.</title>
        <authorList>
            <person name="Zou Y."/>
            <person name="Xue W."/>
            <person name="Luo G."/>
        </authorList>
    </citation>
    <scope>NUCLEOTIDE SEQUENCE [LARGE SCALE GENOMIC DNA]</scope>
    <source>
        <strain evidence="10 11">AF14-32</strain>
    </source>
</reference>
<dbReference type="GO" id="GO:0005975">
    <property type="term" value="P:carbohydrate metabolic process"/>
    <property type="evidence" value="ECO:0007669"/>
    <property type="project" value="InterPro"/>
</dbReference>
<feature type="domain" description="Bacterial alpha-L-rhamnosidase N-terminal" evidence="6">
    <location>
        <begin position="174"/>
        <end position="347"/>
    </location>
</feature>
<dbReference type="Pfam" id="PF13088">
    <property type="entry name" value="BNR_2"/>
    <property type="match status" value="1"/>
</dbReference>
<evidence type="ECO:0000259" key="5">
    <source>
        <dbReference type="Pfam" id="PF05592"/>
    </source>
</evidence>
<dbReference type="Pfam" id="PF25788">
    <property type="entry name" value="Ig_Rha78A_N"/>
    <property type="match status" value="1"/>
</dbReference>
<feature type="domain" description="Alpha-L-rhamnosidase six-hairpin glycosidase" evidence="8">
    <location>
        <begin position="461"/>
        <end position="821"/>
    </location>
</feature>
<dbReference type="PANTHER" id="PTHR33307">
    <property type="entry name" value="ALPHA-RHAMNOSIDASE (EUROFUNG)"/>
    <property type="match status" value="1"/>
</dbReference>
<dbReference type="Gene3D" id="2.60.120.260">
    <property type="entry name" value="Galactose-binding domain-like"/>
    <property type="match status" value="2"/>
</dbReference>
<dbReference type="CDD" id="cd15482">
    <property type="entry name" value="Sialidase_non-viral"/>
    <property type="match status" value="1"/>
</dbReference>
<keyword evidence="3" id="KW-0378">Hydrolase</keyword>
<dbReference type="InterPro" id="IPR035398">
    <property type="entry name" value="Bac_rhamnosid_C"/>
</dbReference>
<feature type="domain" description="Sialidase" evidence="7">
    <location>
        <begin position="971"/>
        <end position="1258"/>
    </location>
</feature>
<dbReference type="InterPro" id="IPR013737">
    <property type="entry name" value="Bac_rhamnosid_N"/>
</dbReference>
<dbReference type="InterPro" id="IPR012341">
    <property type="entry name" value="6hp_glycosidase-like_sf"/>
</dbReference>
<organism evidence="10 11">
    <name type="scientific">Bacteroides intestinalis</name>
    <dbReference type="NCBI Taxonomy" id="329854"/>
    <lineage>
        <taxon>Bacteria</taxon>
        <taxon>Pseudomonadati</taxon>
        <taxon>Bacteroidota</taxon>
        <taxon>Bacteroidia</taxon>
        <taxon>Bacteroidales</taxon>
        <taxon>Bacteroidaceae</taxon>
        <taxon>Bacteroides</taxon>
    </lineage>
</organism>
<dbReference type="GO" id="GO:0030596">
    <property type="term" value="F:alpha-L-rhamnosidase activity"/>
    <property type="evidence" value="ECO:0007669"/>
    <property type="project" value="UniProtKB-EC"/>
</dbReference>
<dbReference type="Gene3D" id="2.60.40.10">
    <property type="entry name" value="Immunoglobulins"/>
    <property type="match status" value="1"/>
</dbReference>
<comment type="catalytic activity">
    <reaction evidence="1">
        <text>Hydrolysis of terminal non-reducing alpha-L-rhamnose residues in alpha-L-rhamnosides.</text>
        <dbReference type="EC" id="3.2.1.40"/>
    </reaction>
</comment>
<dbReference type="EC" id="3.2.1.40" evidence="2"/>
<dbReference type="SUPFAM" id="SSF50939">
    <property type="entry name" value="Sialidases"/>
    <property type="match status" value="1"/>
</dbReference>
<evidence type="ECO:0000259" key="9">
    <source>
        <dbReference type="Pfam" id="PF17390"/>
    </source>
</evidence>
<feature type="signal peptide" evidence="4">
    <location>
        <begin position="1"/>
        <end position="21"/>
    </location>
</feature>
<evidence type="ECO:0000259" key="8">
    <source>
        <dbReference type="Pfam" id="PF17389"/>
    </source>
</evidence>
<evidence type="ECO:0000313" key="10">
    <source>
        <dbReference type="EMBL" id="RGV49996.1"/>
    </source>
</evidence>
<evidence type="ECO:0000313" key="11">
    <source>
        <dbReference type="Proteomes" id="UP000283850"/>
    </source>
</evidence>
<dbReference type="Gene3D" id="2.120.10.10">
    <property type="match status" value="1"/>
</dbReference>
<keyword evidence="4" id="KW-0732">Signal</keyword>
<dbReference type="Gene3D" id="1.50.10.10">
    <property type="match status" value="1"/>
</dbReference>
<dbReference type="InterPro" id="IPR035396">
    <property type="entry name" value="Bac_rhamnosid6H"/>
</dbReference>
<comment type="caution">
    <text evidence="10">The sequence shown here is derived from an EMBL/GenBank/DDBJ whole genome shotgun (WGS) entry which is preliminary data.</text>
</comment>
<dbReference type="Pfam" id="PF05592">
    <property type="entry name" value="Bac_rhamnosid"/>
    <property type="match status" value="1"/>
</dbReference>
<sequence length="1287" mass="147083">MKKKVIILVALCCLFIQAAQGDTLFITDLRTEQLTNPLGLDTPQPRFSWRIGSEKRNIIQTTYRLLVASSPELLNENQADVWDTGEVCSDTSIWINYQGLPLQPNKRYYWKVWVKTNTDESTWSETAFWGMGLMGETHWKGRWIGVDRPMSWDSETMFSRLSARYVRKEFKLNKTIKEATLHISGLGVYECLINGKRVGDLALAPAPTDYRKTVFYNSYDVTDLLRSEADNAIGITLGNGRYHFMRQHYRTYKIQNFGYPKVRMNLIVEYTDGSRQTVDTNTDWKLTADGPILSNNEFDGEEYDARKELGRWSEPGYDDSRWMQAERVSIPSGYPKGQMMPGIKVVERIHPETIRKSAKGYILDMGQNMVGWVRIQVKGQAGDSVRLRFAETLQENGELYTANLRDAQATDLYILKGEGTEEWAPRFVYHGFRYVEVSEFPSTPTLTNFVGEVVNDDMPLTGTFECDNPVLNQLVKNAFWGIRGNYKGMPLDCPQRDERQPWLGDRTTGALGESFLMENGPLYAKWMDDIRDAQRIDGCIPDVVPAYYYYYTDNVTWPSAFILISNMLYEQYGNTEPICKHYPGMKLWMDHIRTEFMDQSYIITRDRYGDWCLPPEAPELIHSKDPARITDGKLIATAYYYKLLQYMIKFAQLQLDMPCRDDRSEALHRQQLEQDIRGYQTLAEKVKEGFNKTFWNSEKRYYSNNTVTANLLPLAFDMIPDAERETVTRQIIHKTVNYYNATIQCGVIGVQWLMRELVRMGRTDVAYVLATHTQYPGWGYMVANGATTIWELWNGNTADPAMNSGNHVMLLGDLLPYCYQHLAGIRSAAPGFKEIDMKPAFEQEEVGYVRASHITSYGKVISNWSQTDTGFSWEISVPANSTATIWLPNEDTKAIKENNKSLKQAEGLQVLRQENGYTVCKIGSGNYNFLIEKNISYGKGRKGILEDAFICRKPPFPESHAATIVEGRHGIVAAWFGGTKEKNPDCCIWVSRKTRTGWTEPQMVADGVLNGTKYACWNPVLTETPKGELQLYYKIGVNVAGWSGHVITSKDGGKTWSSSRALPEGFLGPIKNKPVWIGKRMICPSSTEDENGWRIHFEISDDEGRTWRTTGPIPASEIVETDKVKFSNPKQKTIQVIQPTILVHQDGKLQALCRTQNNGSVATSWSYDNGETWSEITFIDLPNNNSGIDGITLKDGRHLLVYNHYRYIKGKRKERTPINVAISNDGLHWKVATILEDSPINQYSYPSVIQGKDGKVHIVYTWRRQRIKYACLDPQQLEVTSFEEADW</sequence>
<feature type="chain" id="PRO_5019384286" description="alpha-L-rhamnosidase" evidence="4">
    <location>
        <begin position="22"/>
        <end position="1287"/>
    </location>
</feature>
<name>A0A412XXU4_9BACE</name>
<evidence type="ECO:0000256" key="1">
    <source>
        <dbReference type="ARBA" id="ARBA00001445"/>
    </source>
</evidence>
<gene>
    <name evidence="10" type="ORF">DWW10_18880</name>
</gene>
<dbReference type="InterPro" id="IPR016007">
    <property type="entry name" value="Alpha_rhamnosid"/>
</dbReference>
<dbReference type="InterPro" id="IPR008928">
    <property type="entry name" value="6-hairpin_glycosidase_sf"/>
</dbReference>
<dbReference type="Pfam" id="PF17389">
    <property type="entry name" value="Bac_rhamnosid6H"/>
    <property type="match status" value="1"/>
</dbReference>
<dbReference type="InterPro" id="IPR008902">
    <property type="entry name" value="Rhamnosid_concanavalin"/>
</dbReference>
<evidence type="ECO:0000256" key="4">
    <source>
        <dbReference type="SAM" id="SignalP"/>
    </source>
</evidence>
<dbReference type="RefSeq" id="WP_118422079.1">
    <property type="nucleotide sequence ID" value="NZ_QRZF01000016.1"/>
</dbReference>
<evidence type="ECO:0000259" key="6">
    <source>
        <dbReference type="Pfam" id="PF08531"/>
    </source>
</evidence>
<dbReference type="SUPFAM" id="SSF48208">
    <property type="entry name" value="Six-hairpin glycosidases"/>
    <property type="match status" value="1"/>
</dbReference>
<dbReference type="InterPro" id="IPR013783">
    <property type="entry name" value="Ig-like_fold"/>
</dbReference>
<dbReference type="Pfam" id="PF08531">
    <property type="entry name" value="Bac_rhamnosid_N"/>
    <property type="match status" value="1"/>
</dbReference>
<dbReference type="Gene3D" id="2.60.420.10">
    <property type="entry name" value="Maltose phosphorylase, domain 3"/>
    <property type="match status" value="1"/>
</dbReference>
<evidence type="ECO:0000256" key="3">
    <source>
        <dbReference type="ARBA" id="ARBA00022801"/>
    </source>
</evidence>
<feature type="domain" description="Alpha-L-rhamnosidase C-terminal" evidence="9">
    <location>
        <begin position="824"/>
        <end position="900"/>
    </location>
</feature>
<dbReference type="EMBL" id="QRZF01000016">
    <property type="protein sequence ID" value="RGV49996.1"/>
    <property type="molecule type" value="Genomic_DNA"/>
</dbReference>
<dbReference type="InterPro" id="IPR011040">
    <property type="entry name" value="Sialidase"/>
</dbReference>
<feature type="domain" description="Alpha-L-rhamnosidase concanavalin-like" evidence="5">
    <location>
        <begin position="357"/>
        <end position="454"/>
    </location>
</feature>
<proteinExistence type="predicted"/>
<dbReference type="Pfam" id="PF17390">
    <property type="entry name" value="Bac_rhamnosid_C"/>
    <property type="match status" value="1"/>
</dbReference>
<accession>A0A412XXU4</accession>
<protein>
    <recommendedName>
        <fullName evidence="2">alpha-L-rhamnosidase</fullName>
        <ecNumber evidence="2">3.2.1.40</ecNumber>
    </recommendedName>
</protein>
<evidence type="ECO:0000256" key="2">
    <source>
        <dbReference type="ARBA" id="ARBA00012652"/>
    </source>
</evidence>
<evidence type="ECO:0000259" key="7">
    <source>
        <dbReference type="Pfam" id="PF13088"/>
    </source>
</evidence>
<dbReference type="InterPro" id="IPR036278">
    <property type="entry name" value="Sialidase_sf"/>
</dbReference>
<dbReference type="Proteomes" id="UP000283850">
    <property type="component" value="Unassembled WGS sequence"/>
</dbReference>